<name>A0AC34FXG5_9BILA</name>
<organism evidence="1 2">
    <name type="scientific">Panagrolaimus sp. ES5</name>
    <dbReference type="NCBI Taxonomy" id="591445"/>
    <lineage>
        <taxon>Eukaryota</taxon>
        <taxon>Metazoa</taxon>
        <taxon>Ecdysozoa</taxon>
        <taxon>Nematoda</taxon>
        <taxon>Chromadorea</taxon>
        <taxon>Rhabditida</taxon>
        <taxon>Tylenchina</taxon>
        <taxon>Panagrolaimomorpha</taxon>
        <taxon>Panagrolaimoidea</taxon>
        <taxon>Panagrolaimidae</taxon>
        <taxon>Panagrolaimus</taxon>
    </lineage>
</organism>
<sequence>MSFNGSTVTKCEADSTPVFLLHHNTTEAVQLRSLPVNNFLDCSEYCSNENVRIVYPLLSKVFGLNLKSECRELTDFDSTILRDLQDCVGVEYSAGQCNILGQSKDAFVSGIPAAALATKSCVKSQRVCESPFHFDVHEQKILVGFAREVVPATNLQICLSACLNAFDTFGFECESIMYYPVDQECILNTEDRLDRPDLFVDEHEDTVIYMDNNCAGSQCYAPYITQYIAVEGRQLVEELDKEYVDIDLEACEELCTQRLTTTVNDFNCKSFMYNNETRTCILSDERSTPLGRGNLTEARGFTYYEKKCFA</sequence>
<dbReference type="WBParaSite" id="ES5_v2.g22230.t1">
    <property type="protein sequence ID" value="ES5_v2.g22230.t1"/>
    <property type="gene ID" value="ES5_v2.g22230"/>
</dbReference>
<evidence type="ECO:0000313" key="1">
    <source>
        <dbReference type="Proteomes" id="UP000887579"/>
    </source>
</evidence>
<protein>
    <submittedName>
        <fullName evidence="2">Apple domain-containing protein</fullName>
    </submittedName>
</protein>
<accession>A0AC34FXG5</accession>
<dbReference type="Proteomes" id="UP000887579">
    <property type="component" value="Unplaced"/>
</dbReference>
<reference evidence="2" key="1">
    <citation type="submission" date="2022-11" db="UniProtKB">
        <authorList>
            <consortium name="WormBaseParasite"/>
        </authorList>
    </citation>
    <scope>IDENTIFICATION</scope>
</reference>
<proteinExistence type="predicted"/>
<evidence type="ECO:0000313" key="2">
    <source>
        <dbReference type="WBParaSite" id="ES5_v2.g22230.t1"/>
    </source>
</evidence>